<protein>
    <submittedName>
        <fullName evidence="2">Uncharacterized protein</fullName>
    </submittedName>
</protein>
<evidence type="ECO:0000256" key="1">
    <source>
        <dbReference type="SAM" id="SignalP"/>
    </source>
</evidence>
<dbReference type="EMBL" id="CACVAV010000121">
    <property type="protein sequence ID" value="CAA6807871.1"/>
    <property type="molecule type" value="Genomic_DNA"/>
</dbReference>
<gene>
    <name evidence="2" type="ORF">HELGO_WM33320</name>
</gene>
<evidence type="ECO:0000313" key="2">
    <source>
        <dbReference type="EMBL" id="CAA6807871.1"/>
    </source>
</evidence>
<organism evidence="2">
    <name type="scientific">uncultured Thiotrichaceae bacterium</name>
    <dbReference type="NCBI Taxonomy" id="298394"/>
    <lineage>
        <taxon>Bacteria</taxon>
        <taxon>Pseudomonadati</taxon>
        <taxon>Pseudomonadota</taxon>
        <taxon>Gammaproteobacteria</taxon>
        <taxon>Thiotrichales</taxon>
        <taxon>Thiotrichaceae</taxon>
        <taxon>environmental samples</taxon>
    </lineage>
</organism>
<accession>A0A6S6SXW3</accession>
<feature type="signal peptide" evidence="1">
    <location>
        <begin position="1"/>
        <end position="30"/>
    </location>
</feature>
<keyword evidence="1" id="KW-0732">Signal</keyword>
<name>A0A6S6SXW3_9GAMM</name>
<sequence>MLNKKPYLSGYFLFALCSFLMIPLSSQGCAMSDTHAADVQPIDQIHQILLKSTDKVSTNEQGELSTEYLDYLQNSLIPPESEAVPDEETEADENAIEVKLSYVRPMSGGVHVLQVEPAMQREAAVALTDTLSALDDVEYAEPDFPRRRR</sequence>
<dbReference type="AlphaFoldDB" id="A0A6S6SXW3"/>
<dbReference type="PROSITE" id="PS51257">
    <property type="entry name" value="PROKAR_LIPOPROTEIN"/>
    <property type="match status" value="1"/>
</dbReference>
<feature type="chain" id="PRO_5027655116" evidence="1">
    <location>
        <begin position="31"/>
        <end position="149"/>
    </location>
</feature>
<proteinExistence type="predicted"/>
<reference evidence="2" key="1">
    <citation type="submission" date="2020-01" db="EMBL/GenBank/DDBJ databases">
        <authorList>
            <person name="Meier V. D."/>
            <person name="Meier V D."/>
        </authorList>
    </citation>
    <scope>NUCLEOTIDE SEQUENCE</scope>
    <source>
        <strain evidence="2">HLG_WM_MAG_08</strain>
    </source>
</reference>